<dbReference type="SUPFAM" id="SSF81383">
    <property type="entry name" value="F-box domain"/>
    <property type="match status" value="1"/>
</dbReference>
<evidence type="ECO:0000313" key="4">
    <source>
        <dbReference type="Proteomes" id="UP000663888"/>
    </source>
</evidence>
<name>A0A8H2Y2A2_9AGAM</name>
<evidence type="ECO:0000313" key="3">
    <source>
        <dbReference type="EMBL" id="CAE6440095.1"/>
    </source>
</evidence>
<organism evidence="3 4">
    <name type="scientific">Rhizoctonia solani</name>
    <dbReference type="NCBI Taxonomy" id="456999"/>
    <lineage>
        <taxon>Eukaryota</taxon>
        <taxon>Fungi</taxon>
        <taxon>Dikarya</taxon>
        <taxon>Basidiomycota</taxon>
        <taxon>Agaricomycotina</taxon>
        <taxon>Agaricomycetes</taxon>
        <taxon>Cantharellales</taxon>
        <taxon>Ceratobasidiaceae</taxon>
        <taxon>Rhizoctonia</taxon>
    </lineage>
</organism>
<evidence type="ECO:0000259" key="2">
    <source>
        <dbReference type="PROSITE" id="PS50181"/>
    </source>
</evidence>
<sequence>MSHTARQSKIKPRIAVSAEQVETGTVNEGTSAGGSVAPVASAPPRKQARTTKNNRSKKKKEKSISGLLKLPVELFTEIMHYLKPVDVLKVSRTCKSFRGILMRRSSESIWKRAAENLSFRLPPPPPWLDMPQFVSVVFTPDCSACGGKAVPKESKWDPEFHPVLLIRLCVGCQPSVLVSDSEIPGHLKPLVTITHVNIFPGPDITMPCGSYALLGEVQKLEKQYNVNKKLKDESRFSAWERAKSKVVTNYSKASGVPGKLISDTGRAHWELIENVEKDRERQKSELKYQFQRDVERRLKELGWEHDINEAEGKEWRSLTRQPRNLTDRIWNNLYPKLQKLLEEARSQRLDELPVWKQVYLAKLWHERHHDLRTQAIVHHRHIGPALQTIGIRLAPPASEAMEWPQIKQVLDLCPSHHEIKVRLLESWENIHPLAETWQRNVEAQLASRLQGDSFTKSPAPDASGLVISGQPVLDDLDILLRADSVFKYSSDMVRYFPDDFLELWDPPFWILDACLVTSPSVIAGAQPFTLGRNLAKDLLRYLGHPNATHLSMNTYGKRFVCGACAHSVNTSGSVYDWKGLLNHYINASLEKPKTDGNNPDLYDLKLLDVLRRRHHPQFTGGDLFPLVHILTVDDARKYAKNESNLMVEAPWSSYKEKYACLHCPECDASELPVVVGHVQYIHYVMEPQAHRDYESHEVYIQQSLEANYEYGSEVTSG</sequence>
<comment type="caution">
    <text evidence="3">The sequence shown here is derived from an EMBL/GenBank/DDBJ whole genome shotgun (WGS) entry which is preliminary data.</text>
</comment>
<proteinExistence type="predicted"/>
<accession>A0A8H2Y2A2</accession>
<dbReference type="InterPro" id="IPR001810">
    <property type="entry name" value="F-box_dom"/>
</dbReference>
<dbReference type="AlphaFoldDB" id="A0A8H2Y2A2"/>
<evidence type="ECO:0000256" key="1">
    <source>
        <dbReference type="SAM" id="MobiDB-lite"/>
    </source>
</evidence>
<feature type="compositionally biased region" description="Low complexity" evidence="1">
    <location>
        <begin position="33"/>
        <end position="44"/>
    </location>
</feature>
<dbReference type="InterPro" id="IPR036047">
    <property type="entry name" value="F-box-like_dom_sf"/>
</dbReference>
<protein>
    <recommendedName>
        <fullName evidence="2">F-box domain-containing protein</fullName>
    </recommendedName>
</protein>
<dbReference type="SMART" id="SM00256">
    <property type="entry name" value="FBOX"/>
    <property type="match status" value="1"/>
</dbReference>
<dbReference type="Gene3D" id="1.20.1280.50">
    <property type="match status" value="1"/>
</dbReference>
<dbReference type="Proteomes" id="UP000663888">
    <property type="component" value="Unassembled WGS sequence"/>
</dbReference>
<feature type="domain" description="F-box" evidence="2">
    <location>
        <begin position="64"/>
        <end position="113"/>
    </location>
</feature>
<feature type="compositionally biased region" description="Basic residues" evidence="1">
    <location>
        <begin position="1"/>
        <end position="12"/>
    </location>
</feature>
<dbReference type="PROSITE" id="PS50181">
    <property type="entry name" value="FBOX"/>
    <property type="match status" value="1"/>
</dbReference>
<dbReference type="EMBL" id="CAJMWX010000958">
    <property type="protein sequence ID" value="CAE6440095.1"/>
    <property type="molecule type" value="Genomic_DNA"/>
</dbReference>
<reference evidence="3" key="1">
    <citation type="submission" date="2021-01" db="EMBL/GenBank/DDBJ databases">
        <authorList>
            <person name="Kaushik A."/>
        </authorList>
    </citation>
    <scope>NUCLEOTIDE SEQUENCE</scope>
    <source>
        <strain evidence="3">AG4-R118</strain>
    </source>
</reference>
<gene>
    <name evidence="3" type="ORF">RDB_LOCUS48483</name>
</gene>
<feature type="compositionally biased region" description="Polar residues" evidence="1">
    <location>
        <begin position="20"/>
        <end position="30"/>
    </location>
</feature>
<feature type="region of interest" description="Disordered" evidence="1">
    <location>
        <begin position="1"/>
        <end position="62"/>
    </location>
</feature>
<feature type="compositionally biased region" description="Basic residues" evidence="1">
    <location>
        <begin position="46"/>
        <end position="61"/>
    </location>
</feature>
<dbReference type="Pfam" id="PF12937">
    <property type="entry name" value="F-box-like"/>
    <property type="match status" value="1"/>
</dbReference>